<gene>
    <name evidence="3" type="ORF">AZE42_05648</name>
</gene>
<evidence type="ECO:0000313" key="3">
    <source>
        <dbReference type="EMBL" id="OJA16094.1"/>
    </source>
</evidence>
<feature type="region of interest" description="Disordered" evidence="1">
    <location>
        <begin position="262"/>
        <end position="296"/>
    </location>
</feature>
<dbReference type="CDD" id="cd09917">
    <property type="entry name" value="F-box_SF"/>
    <property type="match status" value="1"/>
</dbReference>
<dbReference type="Proteomes" id="UP000183567">
    <property type="component" value="Unassembled WGS sequence"/>
</dbReference>
<evidence type="ECO:0000259" key="2">
    <source>
        <dbReference type="Pfam" id="PF00646"/>
    </source>
</evidence>
<dbReference type="InterPro" id="IPR001810">
    <property type="entry name" value="F-box_dom"/>
</dbReference>
<name>A0A1J8Q3A6_9AGAM</name>
<evidence type="ECO:0000313" key="4">
    <source>
        <dbReference type="Proteomes" id="UP000183567"/>
    </source>
</evidence>
<reference evidence="3 4" key="1">
    <citation type="submission" date="2016-03" db="EMBL/GenBank/DDBJ databases">
        <title>Comparative genomics of the ectomycorrhizal sister species Rhizopogon vinicolor and Rhizopogon vesiculosus (Basidiomycota: Boletales) reveals a divergence of the mating type B locus.</title>
        <authorList>
            <person name="Mujic A.B."/>
            <person name="Kuo A."/>
            <person name="Tritt A."/>
            <person name="Lipzen A."/>
            <person name="Chen C."/>
            <person name="Johnson J."/>
            <person name="Sharma A."/>
            <person name="Barry K."/>
            <person name="Grigoriev I.V."/>
            <person name="Spatafora J.W."/>
        </authorList>
    </citation>
    <scope>NUCLEOTIDE SEQUENCE [LARGE SCALE GENOMIC DNA]</scope>
    <source>
        <strain evidence="3 4">AM-OR11-056</strain>
    </source>
</reference>
<dbReference type="OrthoDB" id="3229878at2759"/>
<dbReference type="STRING" id="180088.A0A1J8Q3A6"/>
<evidence type="ECO:0000256" key="1">
    <source>
        <dbReference type="SAM" id="MobiDB-lite"/>
    </source>
</evidence>
<dbReference type="SUPFAM" id="SSF81383">
    <property type="entry name" value="F-box domain"/>
    <property type="match status" value="1"/>
</dbReference>
<organism evidence="3 4">
    <name type="scientific">Rhizopogon vesiculosus</name>
    <dbReference type="NCBI Taxonomy" id="180088"/>
    <lineage>
        <taxon>Eukaryota</taxon>
        <taxon>Fungi</taxon>
        <taxon>Dikarya</taxon>
        <taxon>Basidiomycota</taxon>
        <taxon>Agaricomycotina</taxon>
        <taxon>Agaricomycetes</taxon>
        <taxon>Agaricomycetidae</taxon>
        <taxon>Boletales</taxon>
        <taxon>Suillineae</taxon>
        <taxon>Rhizopogonaceae</taxon>
        <taxon>Rhizopogon</taxon>
    </lineage>
</organism>
<comment type="caution">
    <text evidence="3">The sequence shown here is derived from an EMBL/GenBank/DDBJ whole genome shotgun (WGS) entry which is preliminary data.</text>
</comment>
<dbReference type="InterPro" id="IPR036047">
    <property type="entry name" value="F-box-like_dom_sf"/>
</dbReference>
<sequence>MRTAQESVMEMHDKSKCRSYDPDDKSIVSTERPLFEFDIKYIYEIDLDRNIFHINDIPFFTLECLPSVNVFLKYVTEGHYRNVACAAGCPSEHMYKRPALPVVDDSEFATYQSLVCTGTHVALSDLLAISDVLSPGEHVRASLLETMIGQCMVKEHGISNLGDVRRVVVRTISQFGLVSLHDQITDQEWSTASFMANLAFIPHIFDYSDLISNHSKLSRNELSWVREDTVVRIAIHLDDERCLLASISRLIDEILEQKGNPGDYFGPEKRSTKMRHADTTKSLTDDAEDTPTQTSRSVLPPELWREIAFNLHLHDLIAFGLVSKLCNAVASIVLRYPQICGYRLVGVPNERPNHLQKDYRFLRAASFLAVRSGIPAILIVGLGSSGIIKIPSDFDDSSLSVRFSAYPDPMPNLIGDSDTYNYSSSSWGVGL</sequence>
<accession>A0A1J8Q3A6</accession>
<feature type="domain" description="F-box" evidence="2">
    <location>
        <begin position="299"/>
        <end position="331"/>
    </location>
</feature>
<feature type="compositionally biased region" description="Basic and acidic residues" evidence="1">
    <location>
        <begin position="266"/>
        <end position="279"/>
    </location>
</feature>
<keyword evidence="4" id="KW-1185">Reference proteome</keyword>
<dbReference type="EMBL" id="LVVM01002699">
    <property type="protein sequence ID" value="OJA16094.1"/>
    <property type="molecule type" value="Genomic_DNA"/>
</dbReference>
<protein>
    <recommendedName>
        <fullName evidence="2">F-box domain-containing protein</fullName>
    </recommendedName>
</protein>
<dbReference type="AlphaFoldDB" id="A0A1J8Q3A6"/>
<dbReference type="Pfam" id="PF00646">
    <property type="entry name" value="F-box"/>
    <property type="match status" value="1"/>
</dbReference>
<proteinExistence type="predicted"/>